<evidence type="ECO:0000313" key="9">
    <source>
        <dbReference type="Proteomes" id="UP001161017"/>
    </source>
</evidence>
<dbReference type="PANTHER" id="PTHR43791:SF52">
    <property type="entry name" value="TRANSPORTER, PUTATIVE (AFU_ORTHOLOGUE AFUA_1G11820)-RELATED"/>
    <property type="match status" value="1"/>
</dbReference>
<keyword evidence="4 6" id="KW-1133">Transmembrane helix</keyword>
<dbReference type="PANTHER" id="PTHR43791">
    <property type="entry name" value="PERMEASE-RELATED"/>
    <property type="match status" value="1"/>
</dbReference>
<feature type="transmembrane region" description="Helical" evidence="6">
    <location>
        <begin position="273"/>
        <end position="293"/>
    </location>
</feature>
<dbReference type="GO" id="GO:0022857">
    <property type="term" value="F:transmembrane transporter activity"/>
    <property type="evidence" value="ECO:0007669"/>
    <property type="project" value="InterPro"/>
</dbReference>
<evidence type="ECO:0000256" key="1">
    <source>
        <dbReference type="ARBA" id="ARBA00004141"/>
    </source>
</evidence>
<evidence type="ECO:0000256" key="6">
    <source>
        <dbReference type="SAM" id="Phobius"/>
    </source>
</evidence>
<dbReference type="Proteomes" id="UP001161017">
    <property type="component" value="Unassembled WGS sequence"/>
</dbReference>
<feature type="transmembrane region" description="Helical" evidence="6">
    <location>
        <begin position="155"/>
        <end position="172"/>
    </location>
</feature>
<keyword evidence="2" id="KW-0813">Transport</keyword>
<feature type="domain" description="Major facilitator superfamily (MFS) profile" evidence="7">
    <location>
        <begin position="1"/>
        <end position="301"/>
    </location>
</feature>
<proteinExistence type="predicted"/>
<evidence type="ECO:0000313" key="8">
    <source>
        <dbReference type="EMBL" id="MDI1490591.1"/>
    </source>
</evidence>
<sequence>MYYPRHELQWRLSLFFCSSIFAGAVSGLLAYAISNMAGIGGYNGWRWIFIIEGLATVVLAACSKFIIVDWPEDAKFLTPAERELLLRRLRIDDKGITMDRFDNKAKLRTFGDYKIYLGILMYMGITSVGYSTSFFTPTILKQLGWTSVHAQVMSIPIYIVAAFFSLLTAYLSDRMRHRFGFIIFGICVCTVGLIVLMAQNNVSVAGKYTALYITMTGGYIAQPVIIVWLANNMAGHYKRSVNAAMQIGFGNIGGIIASNIFPTNEAPRFITGYSVNVGLIWMAAMAATVLLVMMKTENEKRDQGKRDAMLQLPEDEKNNLGDDHPRFRFVY</sequence>
<organism evidence="8 9">
    <name type="scientific">Ramalina farinacea</name>
    <dbReference type="NCBI Taxonomy" id="258253"/>
    <lineage>
        <taxon>Eukaryota</taxon>
        <taxon>Fungi</taxon>
        <taxon>Dikarya</taxon>
        <taxon>Ascomycota</taxon>
        <taxon>Pezizomycotina</taxon>
        <taxon>Lecanoromycetes</taxon>
        <taxon>OSLEUM clade</taxon>
        <taxon>Lecanoromycetidae</taxon>
        <taxon>Lecanorales</taxon>
        <taxon>Lecanorineae</taxon>
        <taxon>Ramalinaceae</taxon>
        <taxon>Ramalina</taxon>
    </lineage>
</organism>
<feature type="transmembrane region" description="Helical" evidence="6">
    <location>
        <begin position="243"/>
        <end position="261"/>
    </location>
</feature>
<feature type="transmembrane region" description="Helical" evidence="6">
    <location>
        <begin position="12"/>
        <end position="33"/>
    </location>
</feature>
<reference evidence="8" key="1">
    <citation type="journal article" date="2023" name="Genome Biol. Evol.">
        <title>First Whole Genome Sequence and Flow Cytometry Genome Size Data for the Lichen-Forming Fungus Ramalina farinacea (Ascomycota).</title>
        <authorList>
            <person name="Llewellyn T."/>
            <person name="Mian S."/>
            <person name="Hill R."/>
            <person name="Leitch I.J."/>
            <person name="Gaya E."/>
        </authorList>
    </citation>
    <scope>NUCLEOTIDE SEQUENCE</scope>
    <source>
        <strain evidence="8">LIQ254RAFAR</strain>
    </source>
</reference>
<dbReference type="Pfam" id="PF07690">
    <property type="entry name" value="MFS_1"/>
    <property type="match status" value="1"/>
</dbReference>
<evidence type="ECO:0000256" key="4">
    <source>
        <dbReference type="ARBA" id="ARBA00022989"/>
    </source>
</evidence>
<name>A0AA43TT66_9LECA</name>
<feature type="transmembrane region" description="Helical" evidence="6">
    <location>
        <begin position="115"/>
        <end position="135"/>
    </location>
</feature>
<evidence type="ECO:0000256" key="3">
    <source>
        <dbReference type="ARBA" id="ARBA00022692"/>
    </source>
</evidence>
<evidence type="ECO:0000256" key="2">
    <source>
        <dbReference type="ARBA" id="ARBA00022448"/>
    </source>
</evidence>
<comment type="caution">
    <text evidence="8">The sequence shown here is derived from an EMBL/GenBank/DDBJ whole genome shotgun (WGS) entry which is preliminary data.</text>
</comment>
<dbReference type="FunFam" id="1.20.1250.20:FF:000068">
    <property type="entry name" value="MFS general substrate transporter"/>
    <property type="match status" value="1"/>
</dbReference>
<dbReference type="InterPro" id="IPR011701">
    <property type="entry name" value="MFS"/>
</dbReference>
<dbReference type="SUPFAM" id="SSF103473">
    <property type="entry name" value="MFS general substrate transporter"/>
    <property type="match status" value="1"/>
</dbReference>
<feature type="transmembrane region" description="Helical" evidence="6">
    <location>
        <begin position="210"/>
        <end position="231"/>
    </location>
</feature>
<dbReference type="InterPro" id="IPR020846">
    <property type="entry name" value="MFS_dom"/>
</dbReference>
<keyword evidence="5 6" id="KW-0472">Membrane</keyword>
<keyword evidence="3 6" id="KW-0812">Transmembrane</keyword>
<gene>
    <name evidence="8" type="ORF">OHK93_001795</name>
</gene>
<dbReference type="EMBL" id="JAPUFD010000012">
    <property type="protein sequence ID" value="MDI1490591.1"/>
    <property type="molecule type" value="Genomic_DNA"/>
</dbReference>
<dbReference type="AlphaFoldDB" id="A0AA43TT66"/>
<evidence type="ECO:0000259" key="7">
    <source>
        <dbReference type="PROSITE" id="PS50850"/>
    </source>
</evidence>
<keyword evidence="9" id="KW-1185">Reference proteome</keyword>
<accession>A0AA43TT66</accession>
<comment type="subcellular location">
    <subcellularLocation>
        <location evidence="1">Membrane</location>
        <topology evidence="1">Multi-pass membrane protein</topology>
    </subcellularLocation>
</comment>
<dbReference type="GO" id="GO:0016020">
    <property type="term" value="C:membrane"/>
    <property type="evidence" value="ECO:0007669"/>
    <property type="project" value="UniProtKB-SubCell"/>
</dbReference>
<feature type="transmembrane region" description="Helical" evidence="6">
    <location>
        <begin position="179"/>
        <end position="198"/>
    </location>
</feature>
<dbReference type="InterPro" id="IPR036259">
    <property type="entry name" value="MFS_trans_sf"/>
</dbReference>
<dbReference type="Gene3D" id="1.20.1250.20">
    <property type="entry name" value="MFS general substrate transporter like domains"/>
    <property type="match status" value="2"/>
</dbReference>
<feature type="transmembrane region" description="Helical" evidence="6">
    <location>
        <begin position="45"/>
        <end position="67"/>
    </location>
</feature>
<dbReference type="PROSITE" id="PS50850">
    <property type="entry name" value="MFS"/>
    <property type="match status" value="1"/>
</dbReference>
<evidence type="ECO:0000256" key="5">
    <source>
        <dbReference type="ARBA" id="ARBA00023136"/>
    </source>
</evidence>
<protein>
    <recommendedName>
        <fullName evidence="7">Major facilitator superfamily (MFS) profile domain-containing protein</fullName>
    </recommendedName>
</protein>